<dbReference type="InterPro" id="IPR011993">
    <property type="entry name" value="PH-like_dom_sf"/>
</dbReference>
<comment type="caution">
    <text evidence="5">The sequence shown here is derived from an EMBL/GenBank/DDBJ whole genome shotgun (WGS) entry which is preliminary data.</text>
</comment>
<evidence type="ECO:0000256" key="1">
    <source>
        <dbReference type="ARBA" id="ARBA00022448"/>
    </source>
</evidence>
<dbReference type="PROSITE" id="PS01179">
    <property type="entry name" value="PID"/>
    <property type="match status" value="1"/>
</dbReference>
<feature type="region of interest" description="Disordered" evidence="3">
    <location>
        <begin position="66"/>
        <end position="85"/>
    </location>
</feature>
<name>A0ABV0R0Y8_9TELE</name>
<proteinExistence type="predicted"/>
<dbReference type="PANTHER" id="PTHR12345">
    <property type="entry name" value="SYNTENIN RELATED"/>
    <property type="match status" value="1"/>
</dbReference>
<dbReference type="EMBL" id="JAHRIN010028869">
    <property type="protein sequence ID" value="MEQ2201760.1"/>
    <property type="molecule type" value="Genomic_DNA"/>
</dbReference>
<reference evidence="5 6" key="1">
    <citation type="submission" date="2021-06" db="EMBL/GenBank/DDBJ databases">
        <authorList>
            <person name="Palmer J.M."/>
        </authorList>
    </citation>
    <scope>NUCLEOTIDE SEQUENCE [LARGE SCALE GENOMIC DNA]</scope>
    <source>
        <strain evidence="5 6">XC_2019</strain>
        <tissue evidence="5">Muscle</tissue>
    </source>
</reference>
<feature type="compositionally biased region" description="Polar residues" evidence="3">
    <location>
        <begin position="67"/>
        <end position="80"/>
    </location>
</feature>
<feature type="non-terminal residue" evidence="5">
    <location>
        <position position="1"/>
    </location>
</feature>
<evidence type="ECO:0000256" key="3">
    <source>
        <dbReference type="SAM" id="MobiDB-lite"/>
    </source>
</evidence>
<dbReference type="SUPFAM" id="SSF50729">
    <property type="entry name" value="PH domain-like"/>
    <property type="match status" value="1"/>
</dbReference>
<keyword evidence="6" id="KW-1185">Reference proteome</keyword>
<dbReference type="InterPro" id="IPR051230">
    <property type="entry name" value="APP-Binding"/>
</dbReference>
<dbReference type="PANTHER" id="PTHR12345:SF14">
    <property type="entry name" value="AMYLOID-BETA A4 PRECURSOR PROTEIN-BINDING FAMILY A MEMBER 1"/>
    <property type="match status" value="1"/>
</dbReference>
<dbReference type="Pfam" id="PF00640">
    <property type="entry name" value="PID"/>
    <property type="match status" value="1"/>
</dbReference>
<evidence type="ECO:0000259" key="4">
    <source>
        <dbReference type="PROSITE" id="PS01179"/>
    </source>
</evidence>
<dbReference type="Gene3D" id="2.30.29.30">
    <property type="entry name" value="Pleckstrin-homology domain (PH domain)/Phosphotyrosine-binding domain (PTB)"/>
    <property type="match status" value="1"/>
</dbReference>
<keyword evidence="2" id="KW-0677">Repeat</keyword>
<evidence type="ECO:0000256" key="2">
    <source>
        <dbReference type="ARBA" id="ARBA00022737"/>
    </source>
</evidence>
<protein>
    <submittedName>
        <fullName evidence="5">Amyloid-beta A4 protein-binding A member 1</fullName>
    </submittedName>
</protein>
<sequence>AALCHVDVEETSDDVGCRGRRRSAAAQKQAKNRKKALMDLPLRTISYIADIGNMVVLMARGKMVRSHSAQENLDQTSEQTDMNHDDRRMYRMICHVFESEDDS</sequence>
<dbReference type="Proteomes" id="UP001434883">
    <property type="component" value="Unassembled WGS sequence"/>
</dbReference>
<feature type="domain" description="PID" evidence="4">
    <location>
        <begin position="34"/>
        <end position="102"/>
    </location>
</feature>
<gene>
    <name evidence="5" type="primary">APBA1_5</name>
    <name evidence="5" type="ORF">XENOCAPTIV_017561</name>
</gene>
<dbReference type="InterPro" id="IPR006020">
    <property type="entry name" value="PTB/PI_dom"/>
</dbReference>
<evidence type="ECO:0000313" key="6">
    <source>
        <dbReference type="Proteomes" id="UP001434883"/>
    </source>
</evidence>
<keyword evidence="1" id="KW-0813">Transport</keyword>
<evidence type="ECO:0000313" key="5">
    <source>
        <dbReference type="EMBL" id="MEQ2201760.1"/>
    </source>
</evidence>
<organism evidence="5 6">
    <name type="scientific">Xenoophorus captivus</name>
    <dbReference type="NCBI Taxonomy" id="1517983"/>
    <lineage>
        <taxon>Eukaryota</taxon>
        <taxon>Metazoa</taxon>
        <taxon>Chordata</taxon>
        <taxon>Craniata</taxon>
        <taxon>Vertebrata</taxon>
        <taxon>Euteleostomi</taxon>
        <taxon>Actinopterygii</taxon>
        <taxon>Neopterygii</taxon>
        <taxon>Teleostei</taxon>
        <taxon>Neoteleostei</taxon>
        <taxon>Acanthomorphata</taxon>
        <taxon>Ovalentaria</taxon>
        <taxon>Atherinomorphae</taxon>
        <taxon>Cyprinodontiformes</taxon>
        <taxon>Goodeidae</taxon>
        <taxon>Xenoophorus</taxon>
    </lineage>
</organism>
<accession>A0ABV0R0Y8</accession>